<name>A0A9J5W9I8_SOLCO</name>
<evidence type="ECO:0000313" key="1">
    <source>
        <dbReference type="EMBL" id="KAG5571784.1"/>
    </source>
</evidence>
<keyword evidence="2" id="KW-1185">Reference proteome</keyword>
<protein>
    <submittedName>
        <fullName evidence="1">Uncharacterized protein</fullName>
    </submittedName>
</protein>
<dbReference type="Proteomes" id="UP000824120">
    <property type="component" value="Chromosome 12"/>
</dbReference>
<dbReference type="OrthoDB" id="1328465at2759"/>
<organism evidence="1 2">
    <name type="scientific">Solanum commersonii</name>
    <name type="common">Commerson's wild potato</name>
    <name type="synonym">Commerson's nightshade</name>
    <dbReference type="NCBI Taxonomy" id="4109"/>
    <lineage>
        <taxon>Eukaryota</taxon>
        <taxon>Viridiplantae</taxon>
        <taxon>Streptophyta</taxon>
        <taxon>Embryophyta</taxon>
        <taxon>Tracheophyta</taxon>
        <taxon>Spermatophyta</taxon>
        <taxon>Magnoliopsida</taxon>
        <taxon>eudicotyledons</taxon>
        <taxon>Gunneridae</taxon>
        <taxon>Pentapetalae</taxon>
        <taxon>asterids</taxon>
        <taxon>lamiids</taxon>
        <taxon>Solanales</taxon>
        <taxon>Solanaceae</taxon>
        <taxon>Solanoideae</taxon>
        <taxon>Solaneae</taxon>
        <taxon>Solanum</taxon>
    </lineage>
</organism>
<proteinExistence type="predicted"/>
<gene>
    <name evidence="1" type="ORF">H5410_061550</name>
</gene>
<dbReference type="AlphaFoldDB" id="A0A9J5W9I8"/>
<accession>A0A9J5W9I8</accession>
<dbReference type="EMBL" id="JACXVP010000012">
    <property type="protein sequence ID" value="KAG5571784.1"/>
    <property type="molecule type" value="Genomic_DNA"/>
</dbReference>
<sequence length="165" mass="18849">MVVATWVDKLVNLGCHDHFQNYLSKLYYWNFLAQLEQFAETAYEFDFEGLLATLATMLPKWKVLKLRNNYKLKIQVMLPIGYTFYGVIEMVELVVRHTLRLGLVAMLRLGGEQASKVVHHYLKEGNFSLDGSDHVRQYCLYHISSASGASSDPSSTIDDILVINV</sequence>
<comment type="caution">
    <text evidence="1">The sequence shown here is derived from an EMBL/GenBank/DDBJ whole genome shotgun (WGS) entry which is preliminary data.</text>
</comment>
<evidence type="ECO:0000313" key="2">
    <source>
        <dbReference type="Proteomes" id="UP000824120"/>
    </source>
</evidence>
<reference evidence="1 2" key="1">
    <citation type="submission" date="2020-09" db="EMBL/GenBank/DDBJ databases">
        <title>De no assembly of potato wild relative species, Solanum commersonii.</title>
        <authorList>
            <person name="Cho K."/>
        </authorList>
    </citation>
    <scope>NUCLEOTIDE SEQUENCE [LARGE SCALE GENOMIC DNA]</scope>
    <source>
        <strain evidence="1">LZ3.2</strain>
        <tissue evidence="1">Leaf</tissue>
    </source>
</reference>